<name>A0A316YDR2_9BASI</name>
<feature type="compositionally biased region" description="Polar residues" evidence="1">
    <location>
        <begin position="162"/>
        <end position="172"/>
    </location>
</feature>
<evidence type="ECO:0000313" key="3">
    <source>
        <dbReference type="Proteomes" id="UP000245768"/>
    </source>
</evidence>
<dbReference type="InParanoid" id="A0A316YDR2"/>
<evidence type="ECO:0000313" key="2">
    <source>
        <dbReference type="EMBL" id="PWN87740.1"/>
    </source>
</evidence>
<accession>A0A316YDR2</accession>
<feature type="compositionally biased region" description="Basic and acidic residues" evidence="1">
    <location>
        <begin position="210"/>
        <end position="231"/>
    </location>
</feature>
<feature type="compositionally biased region" description="Polar residues" evidence="1">
    <location>
        <begin position="101"/>
        <end position="112"/>
    </location>
</feature>
<reference evidence="2 3" key="1">
    <citation type="journal article" date="2018" name="Mol. Biol. Evol.">
        <title>Broad Genomic Sampling Reveals a Smut Pathogenic Ancestry of the Fungal Clade Ustilaginomycotina.</title>
        <authorList>
            <person name="Kijpornyongpan T."/>
            <person name="Mondo S.J."/>
            <person name="Barry K."/>
            <person name="Sandor L."/>
            <person name="Lee J."/>
            <person name="Lipzen A."/>
            <person name="Pangilinan J."/>
            <person name="LaButti K."/>
            <person name="Hainaut M."/>
            <person name="Henrissat B."/>
            <person name="Grigoriev I.V."/>
            <person name="Spatafora J.W."/>
            <person name="Aime M.C."/>
        </authorList>
    </citation>
    <scope>NUCLEOTIDE SEQUENCE [LARGE SCALE GENOMIC DNA]</scope>
    <source>
        <strain evidence="2 3">MCA 4198</strain>
    </source>
</reference>
<dbReference type="GeneID" id="37040179"/>
<gene>
    <name evidence="2" type="ORF">FA10DRAFT_175659</name>
</gene>
<keyword evidence="3" id="KW-1185">Reference proteome</keyword>
<feature type="compositionally biased region" description="Polar residues" evidence="1">
    <location>
        <begin position="546"/>
        <end position="557"/>
    </location>
</feature>
<feature type="region of interest" description="Disordered" evidence="1">
    <location>
        <begin position="533"/>
        <end position="577"/>
    </location>
</feature>
<dbReference type="RefSeq" id="XP_025374938.1">
    <property type="nucleotide sequence ID" value="XM_025518263.1"/>
</dbReference>
<dbReference type="AlphaFoldDB" id="A0A316YDR2"/>
<feature type="compositionally biased region" description="Polar residues" evidence="1">
    <location>
        <begin position="276"/>
        <end position="294"/>
    </location>
</feature>
<feature type="compositionally biased region" description="Basic and acidic residues" evidence="1">
    <location>
        <begin position="141"/>
        <end position="161"/>
    </location>
</feature>
<feature type="region of interest" description="Disordered" evidence="1">
    <location>
        <begin position="141"/>
        <end position="237"/>
    </location>
</feature>
<evidence type="ECO:0000256" key="1">
    <source>
        <dbReference type="SAM" id="MobiDB-lite"/>
    </source>
</evidence>
<sequence length="577" mass="64905">MERRRRKRNKTAGATDRIMLGSAYDLLNTIPKCDEHRTGRLTYPVSSGRIGAGLTSKARTSEQYRTSKRVKGVPDLTFSSMDFFRGLAKREKQTRRREKQMVTTFSATSSTAPRRDIEEKDIKRTTEVLEEAITRALRRLGEDKNVQHEPRGSTIEMKRSEFLSSDGMSSTVPDDEMSRRDTAPEERLAPTSSIMDEEETSQRSAYSQARRSEDKRREKLGPGKEIEKEVIRASTKKSVVVDVGSMPWSADRLQQKLASGLVQVPSTRDAPLTDEPLSSKSTVTADAVQCTETQAGPRPGREDGAKATPMLAYGPHGPQQPANAWKARHARSDSLEAWELREIANENAKRIRLDYGPPVPGLVASPFYVASMHSARNVDENITIHNAELGQIGDLEREGEEEEVSQYGVKEEEKSRCSTCGGPDEILDVGEAQHLIRYEEVDGSERPFEEVRRSAYPSEQIQQQDFVHPQYEDERECEDEMQHEELPRLHSIASAPTWSSHDYLRQEQATEGVEGLFRPAWLHPGLSSLAARHTSFDVDQDRPSSHSHSFTGQNGRGSDSLLVPQDQLKGFWKPFRA</sequence>
<proteinExistence type="predicted"/>
<dbReference type="EMBL" id="KZ819639">
    <property type="protein sequence ID" value="PWN87740.1"/>
    <property type="molecule type" value="Genomic_DNA"/>
</dbReference>
<dbReference type="Proteomes" id="UP000245768">
    <property type="component" value="Unassembled WGS sequence"/>
</dbReference>
<feature type="compositionally biased region" description="Basic and acidic residues" evidence="1">
    <location>
        <begin position="534"/>
        <end position="544"/>
    </location>
</feature>
<protein>
    <submittedName>
        <fullName evidence="2">Uncharacterized protein</fullName>
    </submittedName>
</protein>
<organism evidence="2 3">
    <name type="scientific">Acaromyces ingoldii</name>
    <dbReference type="NCBI Taxonomy" id="215250"/>
    <lineage>
        <taxon>Eukaryota</taxon>
        <taxon>Fungi</taxon>
        <taxon>Dikarya</taxon>
        <taxon>Basidiomycota</taxon>
        <taxon>Ustilaginomycotina</taxon>
        <taxon>Exobasidiomycetes</taxon>
        <taxon>Exobasidiales</taxon>
        <taxon>Cryptobasidiaceae</taxon>
        <taxon>Acaromyces</taxon>
    </lineage>
</organism>
<feature type="region of interest" description="Disordered" evidence="1">
    <location>
        <begin position="90"/>
        <end position="115"/>
    </location>
</feature>
<feature type="region of interest" description="Disordered" evidence="1">
    <location>
        <begin position="264"/>
        <end position="328"/>
    </location>
</feature>
<feature type="compositionally biased region" description="Basic and acidic residues" evidence="1">
    <location>
        <begin position="176"/>
        <end position="188"/>
    </location>
</feature>